<proteinExistence type="predicted"/>
<evidence type="ECO:0000313" key="3">
    <source>
        <dbReference type="Proteomes" id="UP000319627"/>
    </source>
</evidence>
<organism evidence="2 3">
    <name type="scientific">Azomonas agilis</name>
    <dbReference type="NCBI Taxonomy" id="116849"/>
    <lineage>
        <taxon>Bacteria</taxon>
        <taxon>Pseudomonadati</taxon>
        <taxon>Pseudomonadota</taxon>
        <taxon>Gammaproteobacteria</taxon>
        <taxon>Pseudomonadales</taxon>
        <taxon>Pseudomonadaceae</taxon>
        <taxon>Azomonas</taxon>
    </lineage>
</organism>
<dbReference type="RefSeq" id="WP_144573308.1">
    <property type="nucleotide sequence ID" value="NZ_VLKG01000017.1"/>
</dbReference>
<dbReference type="AlphaFoldDB" id="A0A562HZS1"/>
<dbReference type="Proteomes" id="UP000319627">
    <property type="component" value="Unassembled WGS sequence"/>
</dbReference>
<name>A0A562HZS1_9GAMM</name>
<reference evidence="2 3" key="1">
    <citation type="submission" date="2019-07" db="EMBL/GenBank/DDBJ databases">
        <title>Genomic Encyclopedia of Type Strains, Phase I: the one thousand microbial genomes (KMG-I) project.</title>
        <authorList>
            <person name="Kyrpides N."/>
        </authorList>
    </citation>
    <scope>NUCLEOTIDE SEQUENCE [LARGE SCALE GENOMIC DNA]</scope>
    <source>
        <strain evidence="2 3">DSM 375</strain>
    </source>
</reference>
<dbReference type="EMBL" id="VLKG01000017">
    <property type="protein sequence ID" value="TWH63883.1"/>
    <property type="molecule type" value="Genomic_DNA"/>
</dbReference>
<protein>
    <submittedName>
        <fullName evidence="2">Uncharacterized protein (DUF4415 family)</fullName>
    </submittedName>
</protein>
<evidence type="ECO:0000256" key="1">
    <source>
        <dbReference type="SAM" id="MobiDB-lite"/>
    </source>
</evidence>
<accession>A0A562HZS1</accession>
<feature type="region of interest" description="Disordered" evidence="1">
    <location>
        <begin position="1"/>
        <end position="26"/>
    </location>
</feature>
<keyword evidence="3" id="KW-1185">Reference proteome</keyword>
<gene>
    <name evidence="2" type="ORF">LX59_03047</name>
</gene>
<dbReference type="InterPro" id="IPR025528">
    <property type="entry name" value="BrnA_antitoxin"/>
</dbReference>
<dbReference type="Pfam" id="PF14384">
    <property type="entry name" value="BrnA_antitoxin"/>
    <property type="match status" value="1"/>
</dbReference>
<evidence type="ECO:0000313" key="2">
    <source>
        <dbReference type="EMBL" id="TWH63883.1"/>
    </source>
</evidence>
<sequence length="99" mass="11294">MSKQNSVHPEQADTENPEWTDEDFKQAVPASDMLASIFGTQVAQKMLQEEASEPQQTVRVSSEVVAAFRIRQGQDWEAQINKVLKEWLKQHPAESGRQR</sequence>
<dbReference type="OrthoDB" id="9796641at2"/>
<comment type="caution">
    <text evidence="2">The sequence shown here is derived from an EMBL/GenBank/DDBJ whole genome shotgun (WGS) entry which is preliminary data.</text>
</comment>
<feature type="compositionally biased region" description="Acidic residues" evidence="1">
    <location>
        <begin position="12"/>
        <end position="21"/>
    </location>
</feature>